<dbReference type="InterPro" id="IPR047134">
    <property type="entry name" value="RNF4"/>
</dbReference>
<dbReference type="OrthoDB" id="128536at2759"/>
<protein>
    <recommendedName>
        <fullName evidence="5">RING-type domain-containing protein</fullName>
    </recommendedName>
</protein>
<dbReference type="SUPFAM" id="SSF57850">
    <property type="entry name" value="RING/U-box"/>
    <property type="match status" value="1"/>
</dbReference>
<dbReference type="PANTHER" id="PTHR23041:SF78">
    <property type="entry name" value="E3 UBIQUITIN-PROTEIN LIGASE RNF4"/>
    <property type="match status" value="1"/>
</dbReference>
<sequence length="271" mass="32382">DRNQGNRRHTDRRENIWQQDDQQRSERDRFGSNQRRPVLNKNSRRGTDRRENVRQQDNNNQRFENNQRRAQQNRSNRRFENVPQSQEQPDDNRERTSQQQRTERMEEVYQKNDFSDSPNNYLVISHSQHNDDDNAFAMLNVKALRQFKKLVSPILPFLNMNDPRWGGFVNKERKFTKNLTNLGRQQFIEINLPEFEVVFSKHFDCGPEPTVTHPMNESECPICKKSFDIKLQLIAYTECFHFMCLDCCVKCFGLYQACPVCRQPNGKVNLY</sequence>
<dbReference type="AlphaFoldDB" id="A0A1Y3B3Z9"/>
<feature type="compositionally biased region" description="Low complexity" evidence="4">
    <location>
        <begin position="55"/>
        <end position="74"/>
    </location>
</feature>
<evidence type="ECO:0000256" key="3">
    <source>
        <dbReference type="PROSITE-ProRule" id="PRU00175"/>
    </source>
</evidence>
<dbReference type="Gene3D" id="3.30.40.10">
    <property type="entry name" value="Zinc/RING finger domain, C3HC4 (zinc finger)"/>
    <property type="match status" value="1"/>
</dbReference>
<feature type="compositionally biased region" description="Basic residues" evidence="4">
    <location>
        <begin position="1"/>
        <end position="10"/>
    </location>
</feature>
<dbReference type="InterPro" id="IPR001841">
    <property type="entry name" value="Znf_RING"/>
</dbReference>
<keyword evidence="7" id="KW-1185">Reference proteome</keyword>
<reference evidence="6 7" key="1">
    <citation type="submission" date="2017-03" db="EMBL/GenBank/DDBJ databases">
        <title>Genome Survey of Euroglyphus maynei.</title>
        <authorList>
            <person name="Arlian L.G."/>
            <person name="Morgan M.S."/>
            <person name="Rider S.D."/>
        </authorList>
    </citation>
    <scope>NUCLEOTIDE SEQUENCE [LARGE SCALE GENOMIC DNA]</scope>
    <source>
        <strain evidence="6">Arlian Lab</strain>
        <tissue evidence="6">Whole body</tissue>
    </source>
</reference>
<dbReference type="EMBL" id="MUJZ01041373">
    <property type="protein sequence ID" value="OTF75552.1"/>
    <property type="molecule type" value="Genomic_DNA"/>
</dbReference>
<keyword evidence="1 3" id="KW-0479">Metal-binding</keyword>
<feature type="domain" description="RING-type" evidence="5">
    <location>
        <begin position="220"/>
        <end position="262"/>
    </location>
</feature>
<dbReference type="GO" id="GO:0008270">
    <property type="term" value="F:zinc ion binding"/>
    <property type="evidence" value="ECO:0007669"/>
    <property type="project" value="UniProtKB-KW"/>
</dbReference>
<gene>
    <name evidence="6" type="ORF">BLA29_009555</name>
</gene>
<comment type="caution">
    <text evidence="6">The sequence shown here is derived from an EMBL/GenBank/DDBJ whole genome shotgun (WGS) entry which is preliminary data.</text>
</comment>
<evidence type="ECO:0000313" key="7">
    <source>
        <dbReference type="Proteomes" id="UP000194236"/>
    </source>
</evidence>
<proteinExistence type="predicted"/>
<evidence type="ECO:0000256" key="2">
    <source>
        <dbReference type="ARBA" id="ARBA00022833"/>
    </source>
</evidence>
<feature type="compositionally biased region" description="Basic and acidic residues" evidence="4">
    <location>
        <begin position="90"/>
        <end position="105"/>
    </location>
</feature>
<evidence type="ECO:0000259" key="5">
    <source>
        <dbReference type="PROSITE" id="PS50089"/>
    </source>
</evidence>
<feature type="region of interest" description="Disordered" evidence="4">
    <location>
        <begin position="1"/>
        <end position="105"/>
    </location>
</feature>
<name>A0A1Y3B3Z9_EURMA</name>
<feature type="compositionally biased region" description="Basic and acidic residues" evidence="4">
    <location>
        <begin position="11"/>
        <end position="30"/>
    </location>
</feature>
<keyword evidence="1 3" id="KW-0863">Zinc-finger</keyword>
<evidence type="ECO:0000313" key="6">
    <source>
        <dbReference type="EMBL" id="OTF75552.1"/>
    </source>
</evidence>
<feature type="non-terminal residue" evidence="6">
    <location>
        <position position="1"/>
    </location>
</feature>
<organism evidence="6 7">
    <name type="scientific">Euroglyphus maynei</name>
    <name type="common">Mayne's house dust mite</name>
    <dbReference type="NCBI Taxonomy" id="6958"/>
    <lineage>
        <taxon>Eukaryota</taxon>
        <taxon>Metazoa</taxon>
        <taxon>Ecdysozoa</taxon>
        <taxon>Arthropoda</taxon>
        <taxon>Chelicerata</taxon>
        <taxon>Arachnida</taxon>
        <taxon>Acari</taxon>
        <taxon>Acariformes</taxon>
        <taxon>Sarcoptiformes</taxon>
        <taxon>Astigmata</taxon>
        <taxon>Psoroptidia</taxon>
        <taxon>Analgoidea</taxon>
        <taxon>Pyroglyphidae</taxon>
        <taxon>Pyroglyphinae</taxon>
        <taxon>Euroglyphus</taxon>
    </lineage>
</organism>
<dbReference type="InterPro" id="IPR013083">
    <property type="entry name" value="Znf_RING/FYVE/PHD"/>
</dbReference>
<evidence type="ECO:0000256" key="1">
    <source>
        <dbReference type="ARBA" id="ARBA00022771"/>
    </source>
</evidence>
<dbReference type="Proteomes" id="UP000194236">
    <property type="component" value="Unassembled WGS sequence"/>
</dbReference>
<feature type="compositionally biased region" description="Basic and acidic residues" evidence="4">
    <location>
        <begin position="45"/>
        <end position="54"/>
    </location>
</feature>
<dbReference type="PANTHER" id="PTHR23041">
    <property type="entry name" value="RING FINGER DOMAIN-CONTAINING"/>
    <property type="match status" value="1"/>
</dbReference>
<accession>A0A1Y3B3Z9</accession>
<evidence type="ECO:0000256" key="4">
    <source>
        <dbReference type="SAM" id="MobiDB-lite"/>
    </source>
</evidence>
<dbReference type="PROSITE" id="PS50089">
    <property type="entry name" value="ZF_RING_2"/>
    <property type="match status" value="1"/>
</dbReference>
<keyword evidence="2" id="KW-0862">Zinc</keyword>